<dbReference type="SUPFAM" id="SSF49854">
    <property type="entry name" value="Spermadhesin, CUB domain"/>
    <property type="match status" value="2"/>
</dbReference>
<feature type="signal peptide" evidence="4">
    <location>
        <begin position="1"/>
        <end position="18"/>
    </location>
</feature>
<keyword evidence="1" id="KW-0677">Repeat</keyword>
<feature type="disulfide bond" evidence="3">
    <location>
        <begin position="127"/>
        <end position="154"/>
    </location>
</feature>
<accession>A0A6A5GCN8</accession>
<proteinExistence type="predicted"/>
<feature type="domain" description="CUB" evidence="5">
    <location>
        <begin position="127"/>
        <end position="236"/>
    </location>
</feature>
<evidence type="ECO:0000256" key="1">
    <source>
        <dbReference type="ARBA" id="ARBA00022737"/>
    </source>
</evidence>
<evidence type="ECO:0000313" key="7">
    <source>
        <dbReference type="Proteomes" id="UP000483820"/>
    </source>
</evidence>
<dbReference type="AlphaFoldDB" id="A0A6A5GCN8"/>
<gene>
    <name evidence="6" type="ORF">GCK72_019046</name>
</gene>
<dbReference type="FunFam" id="2.60.120.290:FF:000005">
    <property type="entry name" value="Procollagen C-endopeptidase enhancer 1"/>
    <property type="match status" value="1"/>
</dbReference>
<dbReference type="Gene3D" id="2.60.120.290">
    <property type="entry name" value="Spermadhesin, CUB domain"/>
    <property type="match status" value="2"/>
</dbReference>
<dbReference type="PANTHER" id="PTHR24251">
    <property type="entry name" value="OVOCHYMASE-RELATED"/>
    <property type="match status" value="1"/>
</dbReference>
<dbReference type="Pfam" id="PF00431">
    <property type="entry name" value="CUB"/>
    <property type="match status" value="2"/>
</dbReference>
<protein>
    <recommendedName>
        <fullName evidence="5">CUB domain-containing protein</fullName>
    </recommendedName>
</protein>
<feature type="chain" id="PRO_5025441422" description="CUB domain-containing protein" evidence="4">
    <location>
        <begin position="19"/>
        <end position="284"/>
    </location>
</feature>
<dbReference type="GeneID" id="9839523"/>
<dbReference type="EMBL" id="WUAV01000005">
    <property type="protein sequence ID" value="KAF1752491.1"/>
    <property type="molecule type" value="Genomic_DNA"/>
</dbReference>
<evidence type="ECO:0000256" key="4">
    <source>
        <dbReference type="SAM" id="SignalP"/>
    </source>
</evidence>
<dbReference type="KEGG" id="crq:GCK72_019046"/>
<dbReference type="InterPro" id="IPR000859">
    <property type="entry name" value="CUB_dom"/>
</dbReference>
<dbReference type="CTD" id="9839523"/>
<dbReference type="RefSeq" id="XP_003115625.2">
    <property type="nucleotide sequence ID" value="XM_003115577.2"/>
</dbReference>
<dbReference type="PANTHER" id="PTHR24251:SF30">
    <property type="entry name" value="MEMBRANE FRIZZLED-RELATED PROTEIN"/>
    <property type="match status" value="1"/>
</dbReference>
<dbReference type="SMART" id="SM00042">
    <property type="entry name" value="CUB"/>
    <property type="match status" value="2"/>
</dbReference>
<evidence type="ECO:0000259" key="5">
    <source>
        <dbReference type="PROSITE" id="PS01180"/>
    </source>
</evidence>
<keyword evidence="4" id="KW-0732">Signal</keyword>
<feature type="domain" description="CUB" evidence="5">
    <location>
        <begin position="13"/>
        <end position="115"/>
    </location>
</feature>
<evidence type="ECO:0000256" key="3">
    <source>
        <dbReference type="PROSITE-ProRule" id="PRU00059"/>
    </source>
</evidence>
<dbReference type="PROSITE" id="PS01180">
    <property type="entry name" value="CUB"/>
    <property type="match status" value="2"/>
</dbReference>
<reference evidence="6 7" key="1">
    <citation type="submission" date="2019-12" db="EMBL/GenBank/DDBJ databases">
        <title>Chromosome-level assembly of the Caenorhabditis remanei genome.</title>
        <authorList>
            <person name="Teterina A.A."/>
            <person name="Willis J.H."/>
            <person name="Phillips P.C."/>
        </authorList>
    </citation>
    <scope>NUCLEOTIDE SEQUENCE [LARGE SCALE GENOMIC DNA]</scope>
    <source>
        <strain evidence="6 7">PX506</strain>
        <tissue evidence="6">Whole organism</tissue>
    </source>
</reference>
<evidence type="ECO:0000256" key="2">
    <source>
        <dbReference type="ARBA" id="ARBA00023157"/>
    </source>
</evidence>
<dbReference type="InterPro" id="IPR035914">
    <property type="entry name" value="Sperma_CUB_dom_sf"/>
</dbReference>
<comment type="caution">
    <text evidence="6">The sequence shown here is derived from an EMBL/GenBank/DDBJ whole genome shotgun (WGS) entry which is preliminary data.</text>
</comment>
<comment type="caution">
    <text evidence="3">Lacks conserved residue(s) required for the propagation of feature annotation.</text>
</comment>
<organism evidence="6 7">
    <name type="scientific">Caenorhabditis remanei</name>
    <name type="common">Caenorhabditis vulgaris</name>
    <dbReference type="NCBI Taxonomy" id="31234"/>
    <lineage>
        <taxon>Eukaryota</taxon>
        <taxon>Metazoa</taxon>
        <taxon>Ecdysozoa</taxon>
        <taxon>Nematoda</taxon>
        <taxon>Chromadorea</taxon>
        <taxon>Rhabditida</taxon>
        <taxon>Rhabditina</taxon>
        <taxon>Rhabditomorpha</taxon>
        <taxon>Rhabditoidea</taxon>
        <taxon>Rhabditidae</taxon>
        <taxon>Peloderinae</taxon>
        <taxon>Caenorhabditis</taxon>
    </lineage>
</organism>
<evidence type="ECO:0000313" key="6">
    <source>
        <dbReference type="EMBL" id="KAF1752491.1"/>
    </source>
</evidence>
<keyword evidence="2 3" id="KW-1015">Disulfide bond</keyword>
<sequence length="284" mass="31487">MKLFVLLFLPFLAAEHYSYDGAVGQIYSPNYPDNYDNSANIAYTITVPTGNYIHLTFFDFLTEDSYDTLTIENYTTLSGDQTGFAIDIQGSQVTLTFKSDLTTTFRGFAIQYDMVPFGSVFMPTDTCSIFIQNGAYGIVTSPNYPENYPDNKSCGTLIHVAEGHVISLEFLAFNTEDSYDTLSVFDGNSTSFPHLGTYSGKTVPPTITSSSNSLYLYFSSDLVNNYPGYSALFVSGVSSDYKRGVLPQTLSTDSILRRDNQKLLDWLKKKAESKKLVIPKVGSN</sequence>
<name>A0A6A5GCN8_CAERE</name>
<dbReference type="CDD" id="cd00041">
    <property type="entry name" value="CUB"/>
    <property type="match status" value="2"/>
</dbReference>
<dbReference type="Proteomes" id="UP000483820">
    <property type="component" value="Chromosome V"/>
</dbReference>